<dbReference type="InterPro" id="IPR057596">
    <property type="entry name" value="RDRP_core"/>
</dbReference>
<comment type="similarity">
    <text evidence="1">Belongs to the RdRP family.</text>
</comment>
<keyword evidence="5" id="KW-1185">Reference proteome</keyword>
<dbReference type="EMBL" id="MU251246">
    <property type="protein sequence ID" value="KAG9257188.1"/>
    <property type="molecule type" value="Genomic_DNA"/>
</dbReference>
<organism evidence="4 5">
    <name type="scientific">Emericellopsis atlantica</name>
    <dbReference type="NCBI Taxonomy" id="2614577"/>
    <lineage>
        <taxon>Eukaryota</taxon>
        <taxon>Fungi</taxon>
        <taxon>Dikarya</taxon>
        <taxon>Ascomycota</taxon>
        <taxon>Pezizomycotina</taxon>
        <taxon>Sordariomycetes</taxon>
        <taxon>Hypocreomycetidae</taxon>
        <taxon>Hypocreales</taxon>
        <taxon>Bionectriaceae</taxon>
        <taxon>Emericellopsis</taxon>
    </lineage>
</organism>
<dbReference type="OrthoDB" id="10055769at2759"/>
<evidence type="ECO:0000259" key="3">
    <source>
        <dbReference type="Pfam" id="PF05183"/>
    </source>
</evidence>
<evidence type="ECO:0000313" key="5">
    <source>
        <dbReference type="Proteomes" id="UP000887229"/>
    </source>
</evidence>
<dbReference type="Pfam" id="PF05183">
    <property type="entry name" value="RdRP"/>
    <property type="match status" value="1"/>
</dbReference>
<feature type="compositionally biased region" description="Basic and acidic residues" evidence="2">
    <location>
        <begin position="150"/>
        <end position="160"/>
    </location>
</feature>
<dbReference type="GO" id="GO:0031380">
    <property type="term" value="C:nuclear RNA-directed RNA polymerase complex"/>
    <property type="evidence" value="ECO:0007669"/>
    <property type="project" value="TreeGrafter"/>
</dbReference>
<dbReference type="PANTHER" id="PTHR23079:SF14">
    <property type="entry name" value="RNA-DEPENDENT RNA POLYMERASE"/>
    <property type="match status" value="1"/>
</dbReference>
<feature type="region of interest" description="Disordered" evidence="2">
    <location>
        <begin position="288"/>
        <end position="309"/>
    </location>
</feature>
<feature type="compositionally biased region" description="Basic and acidic residues" evidence="2">
    <location>
        <begin position="171"/>
        <end position="190"/>
    </location>
</feature>
<dbReference type="Gene3D" id="1.10.8.790">
    <property type="entry name" value="RNA-dependent RNA polymerase, slab domain, helical subdomain-like"/>
    <property type="match status" value="1"/>
</dbReference>
<keyword evidence="1" id="KW-0694">RNA-binding</keyword>
<gene>
    <name evidence="4" type="ORF">F5Z01DRAFT_456964</name>
</gene>
<dbReference type="EC" id="2.7.7.48" evidence="1"/>
<dbReference type="GO" id="GO:0003723">
    <property type="term" value="F:RNA binding"/>
    <property type="evidence" value="ECO:0007669"/>
    <property type="project" value="UniProtKB-KW"/>
</dbReference>
<name>A0A9P8CRV6_9HYPO</name>
<dbReference type="RefSeq" id="XP_046121112.1">
    <property type="nucleotide sequence ID" value="XM_046259880.1"/>
</dbReference>
<evidence type="ECO:0000256" key="2">
    <source>
        <dbReference type="SAM" id="MobiDB-lite"/>
    </source>
</evidence>
<feature type="domain" description="RDRP core" evidence="3">
    <location>
        <begin position="425"/>
        <end position="1084"/>
    </location>
</feature>
<evidence type="ECO:0000313" key="4">
    <source>
        <dbReference type="EMBL" id="KAG9257188.1"/>
    </source>
</evidence>
<accession>A0A9P8CRV6</accession>
<comment type="catalytic activity">
    <reaction evidence="1">
        <text>RNA(n) + a ribonucleoside 5'-triphosphate = RNA(n+1) + diphosphate</text>
        <dbReference type="Rhea" id="RHEA:21248"/>
        <dbReference type="Rhea" id="RHEA-COMP:14527"/>
        <dbReference type="Rhea" id="RHEA-COMP:17342"/>
        <dbReference type="ChEBI" id="CHEBI:33019"/>
        <dbReference type="ChEBI" id="CHEBI:61557"/>
        <dbReference type="ChEBI" id="CHEBI:140395"/>
        <dbReference type="EC" id="2.7.7.48"/>
    </reaction>
</comment>
<sequence length="1317" mass="149960">MASTSHPHIQPRRLGEELDKIVRSLNEDYGLAIEGPKSIRPPSAQLSLAETPAQKSIHRIYARLEKLHGKNALSEKLVRFRIQAEQVMRGWVYKPLANVDTLPQSRRGAPLGARCEKERAELRQCLYNILRDRSPTSMSTRTHRPCTQKRISDEYHEGPSKRTRSLPSEDESNHSIDHVPVRSKESERLPRPGLNTLLHRISNRSLGTTTSANSSRDSLQTNVFSFAGPDDTLFSTQNTDAEHGKVLEDKLFVQDGIRLSQEFDPGSQDMEALNESFSLFDREEDTSHCDQHVPPIGNPRPSFSTSPRKPSNLGHLWPKFPYPKLTHAPLFVAWEIVRAAMNCGVDLDHFDMEYKPGEEIWSDQKKFWNMLSDHRLFLNKGMPAKSEASCWQASLRDFQIKNNRCISLEAELVPTTTPCGPRYQVKLRPLTSQMSCRLERRFGSDRFLKLIIPAPSRMNENDTEDLCAWLHGDHHFLGRIWKPFYSSPLKTPASPSLSDKAPKDPTDNRQKKHYDYQERVYFFAVDGNHFRPPEDPACPIPPAHEALTPQCRTKLSYADFLDWAISARSSSEQPFLKLFSRIALGLSKTDPTVILEPNQIYHKEQDLLSPTGAVMNDGIARMSRALARKVAECLELDELPSSFQGRFGSAKGMWIVDVHDDGLEKSIWIETYPSQRKWNCDFQDPHHRTFEVRSYSKELRPANLNQQFIPILTHQSKDPTTVTNTIVECIETGLCADLAELRDAMPDSRDLLLWLQRAGFMSTSSRQSQGQIPYLGGVPDDEGERACATLLSGFDAKCQYTSNLFWRMANRKAEVLKRSMKIQVPCSAYAYMVIDFNGILAPDEIHLSFSTKFQAGDFSDTNIEGMDVLVGRSPAHFPSDIQRVRAVSKPELRRLKDVVVFPSTGDTPLADLLSGGDYDGDMAWVCWDQSIVGSFQNADPPPKYDFVEEGYLTKNRARFSDIVQGHDGDMDKACEDFRIEGLSFAMEPSLLGQCTKYKEKLTYWTNSVNSEQAMLMSNLLGELVDQKKAGTTFTEDNWLRFRQERLQCPRTYAVPEYEKERASDAWGKKLPKDKHVLDYIKFDVAEKALYRALKDVSAAQAAREPLAYDEHVCQVYREWEMIARGSTTRKSVMDTLRADLHDLEKKWMDSAQDNMDFRERVTLHYEQWVRIAPPVRVRGNSVVKQLKGLHDRFVPLGVDYYQTLDDDDWTAPSSHWSLLKASATFRMFYSKRQDFAWYMAGKQILALKAKVISNKPEYQRSSASTVVPYMMPLLKPDGKAIAKLAAKRKAAAAESDLEDKVDEAEDWDEVGTVIDDC</sequence>
<dbReference type="InterPro" id="IPR007855">
    <property type="entry name" value="RDRP"/>
</dbReference>
<evidence type="ECO:0000256" key="1">
    <source>
        <dbReference type="RuleBase" id="RU363098"/>
    </source>
</evidence>
<keyword evidence="1" id="KW-0808">Transferase</keyword>
<dbReference type="GO" id="GO:0003968">
    <property type="term" value="F:RNA-directed RNA polymerase activity"/>
    <property type="evidence" value="ECO:0007669"/>
    <property type="project" value="UniProtKB-KW"/>
</dbReference>
<keyword evidence="1" id="KW-0548">Nucleotidyltransferase</keyword>
<feature type="compositionally biased region" description="Polar residues" evidence="2">
    <location>
        <begin position="203"/>
        <end position="216"/>
    </location>
</feature>
<keyword evidence="1" id="KW-0696">RNA-directed RNA polymerase</keyword>
<dbReference type="GeneID" id="70290783"/>
<proteinExistence type="inferred from homology"/>
<dbReference type="GO" id="GO:0030422">
    <property type="term" value="P:siRNA processing"/>
    <property type="evidence" value="ECO:0007669"/>
    <property type="project" value="TreeGrafter"/>
</dbReference>
<protein>
    <recommendedName>
        <fullName evidence="1">RNA-dependent RNA polymerase</fullName>
        <ecNumber evidence="1">2.7.7.48</ecNumber>
    </recommendedName>
</protein>
<dbReference type="PANTHER" id="PTHR23079">
    <property type="entry name" value="RNA-DEPENDENT RNA POLYMERASE"/>
    <property type="match status" value="1"/>
</dbReference>
<comment type="caution">
    <text evidence="4">The sequence shown here is derived from an EMBL/GenBank/DDBJ whole genome shotgun (WGS) entry which is preliminary data.</text>
</comment>
<feature type="region of interest" description="Disordered" evidence="2">
    <location>
        <begin position="136"/>
        <end position="216"/>
    </location>
</feature>
<reference evidence="4" key="1">
    <citation type="journal article" date="2021" name="IMA Fungus">
        <title>Genomic characterization of three marine fungi, including Emericellopsis atlantica sp. nov. with signatures of a generalist lifestyle and marine biomass degradation.</title>
        <authorList>
            <person name="Hagestad O.C."/>
            <person name="Hou L."/>
            <person name="Andersen J.H."/>
            <person name="Hansen E.H."/>
            <person name="Altermark B."/>
            <person name="Li C."/>
            <person name="Kuhnert E."/>
            <person name="Cox R.J."/>
            <person name="Crous P.W."/>
            <person name="Spatafora J.W."/>
            <person name="Lail K."/>
            <person name="Amirebrahimi M."/>
            <person name="Lipzen A."/>
            <person name="Pangilinan J."/>
            <person name="Andreopoulos W."/>
            <person name="Hayes R.D."/>
            <person name="Ng V."/>
            <person name="Grigoriev I.V."/>
            <person name="Jackson S.A."/>
            <person name="Sutton T.D.S."/>
            <person name="Dobson A.D.W."/>
            <person name="Rama T."/>
        </authorList>
    </citation>
    <scope>NUCLEOTIDE SEQUENCE</scope>
    <source>
        <strain evidence="4">TS7</strain>
    </source>
</reference>
<dbReference type="Proteomes" id="UP000887229">
    <property type="component" value="Unassembled WGS sequence"/>
</dbReference>